<evidence type="ECO:0000256" key="1">
    <source>
        <dbReference type="SAM" id="MobiDB-lite"/>
    </source>
</evidence>
<organism evidence="2 3">
    <name type="scientific">Brassica napus</name>
    <name type="common">Rape</name>
    <dbReference type="NCBI Taxonomy" id="3708"/>
    <lineage>
        <taxon>Eukaryota</taxon>
        <taxon>Viridiplantae</taxon>
        <taxon>Streptophyta</taxon>
        <taxon>Embryophyta</taxon>
        <taxon>Tracheophyta</taxon>
        <taxon>Spermatophyta</taxon>
        <taxon>Magnoliopsida</taxon>
        <taxon>eudicotyledons</taxon>
        <taxon>Gunneridae</taxon>
        <taxon>Pentapetalae</taxon>
        <taxon>rosids</taxon>
        <taxon>malvids</taxon>
        <taxon>Brassicales</taxon>
        <taxon>Brassicaceae</taxon>
        <taxon>Brassiceae</taxon>
        <taxon>Brassica</taxon>
    </lineage>
</organism>
<dbReference type="Proteomes" id="UP000824890">
    <property type="component" value="Unassembled WGS sequence"/>
</dbReference>
<reference evidence="2 3" key="1">
    <citation type="submission" date="2021-05" db="EMBL/GenBank/DDBJ databases">
        <title>Genome Assembly of Synthetic Allotetraploid Brassica napus Reveals Homoeologous Exchanges between Subgenomes.</title>
        <authorList>
            <person name="Davis J.T."/>
        </authorList>
    </citation>
    <scope>NUCLEOTIDE SEQUENCE [LARGE SCALE GENOMIC DNA]</scope>
    <source>
        <strain evidence="3">cv. Da-Ae</strain>
        <tissue evidence="2">Seedling</tissue>
    </source>
</reference>
<feature type="region of interest" description="Disordered" evidence="1">
    <location>
        <begin position="740"/>
        <end position="767"/>
    </location>
</feature>
<name>A0ABQ7YJ36_BRANA</name>
<gene>
    <name evidence="2" type="ORF">HID58_075193</name>
</gene>
<feature type="region of interest" description="Disordered" evidence="1">
    <location>
        <begin position="366"/>
        <end position="386"/>
    </location>
</feature>
<comment type="caution">
    <text evidence="2">The sequence shown here is derived from an EMBL/GenBank/DDBJ whole genome shotgun (WGS) entry which is preliminary data.</text>
</comment>
<accession>A0ABQ7YJ36</accession>
<dbReference type="PANTHER" id="PTHR31973">
    <property type="entry name" value="POLYPROTEIN, PUTATIVE-RELATED"/>
    <property type="match status" value="1"/>
</dbReference>
<proteinExistence type="predicted"/>
<feature type="compositionally biased region" description="Polar residues" evidence="1">
    <location>
        <begin position="366"/>
        <end position="385"/>
    </location>
</feature>
<sequence length="803" mass="90210">MGTFVRIVQGVWEKTPTGEWRFDETPALEGETVLIKPEDSYEGLVEMIRIRLNLGVLIPVALTYQLPDWMLLPEGPRTPPITLSADKDVETMLSVREYMTEPVMYLTSEPELVVKYQFLCRTPFKIGENSFLGEGITKEQHHHVIKVANVIMLFNEPQLLIVYRVSLEIEMVYAPSNEEREEFPRLTVDDMISIVEGEPLSTEEERNNVPNEEVLHGEPMDLEQLQPAFPNFQAPNIQGHGTPLEVEPLSQIPRFPPTWEEEHEEEAYWEEMLDVERHFAVNVPPAPRPTNGVLGLPIGPNLRVTAPPTPTIFLIVDDDEASYTASSDALNDSDNNLALPPPIPISENVINLSEADSAAIQNGITTPLTQHANGGSPTANPNNGGPSLDLTLGIGINGHTAAEAIIEIEDSESDAYGDSGNITLAPDDLFEGMVFKNKGHFKQHMALYALRNKFRFKNTCSSPEGMVMNCMSGTFQWRVYATKMKNVESYEVRKAKLHHTFSVDDRVYPEAQHCVCILHLKRNIHTYFKNKHLSYLVAKATRAYRLPEFYGVFNEIKMINASCAEYLIGIGFEHWTRVHFTGNRYNVMTSNIAESWNSVLREAREYPIMALVEYIRSKLMTWFSERRNVTDNGSGRFTPRVLEIVAGNFEQSGGMLATKINSLEYEVRDKEGASFYVDLSTKSCTCNVFQTLLIPCPRAISAAIKAKVRVETLVSEVYSLECLASAYKDDIFPVSKINTEQNQQSGASDLDILPPATKRPPGRPRKSRILSTGEIRMKAPRKKHVCSRCKGSGHNRATCKVAI</sequence>
<dbReference type="EMBL" id="JAGKQM010000017">
    <property type="protein sequence ID" value="KAH0868171.1"/>
    <property type="molecule type" value="Genomic_DNA"/>
</dbReference>
<evidence type="ECO:0008006" key="4">
    <source>
        <dbReference type="Google" id="ProtNLM"/>
    </source>
</evidence>
<keyword evidence="3" id="KW-1185">Reference proteome</keyword>
<protein>
    <recommendedName>
        <fullName evidence="4">SWIM-type domain-containing protein</fullName>
    </recommendedName>
</protein>
<dbReference type="PANTHER" id="PTHR31973:SF113">
    <property type="entry name" value="PROTEIN FAR1-RELATED SEQUENCE 5-LIKE"/>
    <property type="match status" value="1"/>
</dbReference>
<evidence type="ECO:0000313" key="3">
    <source>
        <dbReference type="Proteomes" id="UP000824890"/>
    </source>
</evidence>
<evidence type="ECO:0000313" key="2">
    <source>
        <dbReference type="EMBL" id="KAH0868171.1"/>
    </source>
</evidence>